<feature type="signal peptide" evidence="1">
    <location>
        <begin position="1"/>
        <end position="16"/>
    </location>
</feature>
<feature type="chain" id="PRO_5019773537" evidence="1">
    <location>
        <begin position="17"/>
        <end position="86"/>
    </location>
</feature>
<accession>A0A484LVN2</accession>
<keyword evidence="3" id="KW-1185">Reference proteome</keyword>
<keyword evidence="1" id="KW-0732">Signal</keyword>
<dbReference type="Proteomes" id="UP000595140">
    <property type="component" value="Unassembled WGS sequence"/>
</dbReference>
<gene>
    <name evidence="2" type="ORF">CCAM_LOCUS22130</name>
</gene>
<proteinExistence type="predicted"/>
<sequence length="86" mass="9626">MLLLCISSLCSTSSDQSPACPQYMRLNLPFEEQGERGEEHCSSGIPVDRESVMAHAAVKSRLGDYGQTSIPKLQQDDPKIWLRFLQ</sequence>
<evidence type="ECO:0000313" key="3">
    <source>
        <dbReference type="Proteomes" id="UP000595140"/>
    </source>
</evidence>
<dbReference type="AlphaFoldDB" id="A0A484LVN2"/>
<organism evidence="2 3">
    <name type="scientific">Cuscuta campestris</name>
    <dbReference type="NCBI Taxonomy" id="132261"/>
    <lineage>
        <taxon>Eukaryota</taxon>
        <taxon>Viridiplantae</taxon>
        <taxon>Streptophyta</taxon>
        <taxon>Embryophyta</taxon>
        <taxon>Tracheophyta</taxon>
        <taxon>Spermatophyta</taxon>
        <taxon>Magnoliopsida</taxon>
        <taxon>eudicotyledons</taxon>
        <taxon>Gunneridae</taxon>
        <taxon>Pentapetalae</taxon>
        <taxon>asterids</taxon>
        <taxon>lamiids</taxon>
        <taxon>Solanales</taxon>
        <taxon>Convolvulaceae</taxon>
        <taxon>Cuscuteae</taxon>
        <taxon>Cuscuta</taxon>
        <taxon>Cuscuta subgen. Grammica</taxon>
        <taxon>Cuscuta sect. Cleistogrammica</taxon>
    </lineage>
</organism>
<evidence type="ECO:0000256" key="1">
    <source>
        <dbReference type="SAM" id="SignalP"/>
    </source>
</evidence>
<dbReference type="EMBL" id="OOIL02002122">
    <property type="protein sequence ID" value="VFQ80354.1"/>
    <property type="molecule type" value="Genomic_DNA"/>
</dbReference>
<evidence type="ECO:0000313" key="2">
    <source>
        <dbReference type="EMBL" id="VFQ80354.1"/>
    </source>
</evidence>
<protein>
    <submittedName>
        <fullName evidence="2">Uncharacterized protein</fullName>
    </submittedName>
</protein>
<reference evidence="2 3" key="1">
    <citation type="submission" date="2018-04" db="EMBL/GenBank/DDBJ databases">
        <authorList>
            <person name="Vogel A."/>
        </authorList>
    </citation>
    <scope>NUCLEOTIDE SEQUENCE [LARGE SCALE GENOMIC DNA]</scope>
</reference>
<name>A0A484LVN2_9ASTE</name>